<protein>
    <submittedName>
        <fullName evidence="2">Uncharacterized protein</fullName>
    </submittedName>
</protein>
<feature type="region of interest" description="Disordered" evidence="1">
    <location>
        <begin position="43"/>
        <end position="112"/>
    </location>
</feature>
<feature type="compositionally biased region" description="Polar residues" evidence="1">
    <location>
        <begin position="85"/>
        <end position="94"/>
    </location>
</feature>
<name>A0AAQ3P0M5_VIGMU</name>
<organism evidence="2 3">
    <name type="scientific">Vigna mungo</name>
    <name type="common">Black gram</name>
    <name type="synonym">Phaseolus mungo</name>
    <dbReference type="NCBI Taxonomy" id="3915"/>
    <lineage>
        <taxon>Eukaryota</taxon>
        <taxon>Viridiplantae</taxon>
        <taxon>Streptophyta</taxon>
        <taxon>Embryophyta</taxon>
        <taxon>Tracheophyta</taxon>
        <taxon>Spermatophyta</taxon>
        <taxon>Magnoliopsida</taxon>
        <taxon>eudicotyledons</taxon>
        <taxon>Gunneridae</taxon>
        <taxon>Pentapetalae</taxon>
        <taxon>rosids</taxon>
        <taxon>fabids</taxon>
        <taxon>Fabales</taxon>
        <taxon>Fabaceae</taxon>
        <taxon>Papilionoideae</taxon>
        <taxon>50 kb inversion clade</taxon>
        <taxon>NPAAA clade</taxon>
        <taxon>indigoferoid/millettioid clade</taxon>
        <taxon>Phaseoleae</taxon>
        <taxon>Vigna</taxon>
    </lineage>
</organism>
<proteinExistence type="predicted"/>
<reference evidence="2 3" key="1">
    <citation type="journal article" date="2023" name="Life. Sci Alliance">
        <title>Evolutionary insights into 3D genome organization and epigenetic landscape of Vigna mungo.</title>
        <authorList>
            <person name="Junaid A."/>
            <person name="Singh B."/>
            <person name="Bhatia S."/>
        </authorList>
    </citation>
    <scope>NUCLEOTIDE SEQUENCE [LARGE SCALE GENOMIC DNA]</scope>
    <source>
        <strain evidence="2">Urdbean</strain>
    </source>
</reference>
<dbReference type="AlphaFoldDB" id="A0AAQ3P0M5"/>
<dbReference type="Proteomes" id="UP001374535">
    <property type="component" value="Chromosome 2"/>
</dbReference>
<accession>A0AAQ3P0M5</accession>
<evidence type="ECO:0000256" key="1">
    <source>
        <dbReference type="SAM" id="MobiDB-lite"/>
    </source>
</evidence>
<evidence type="ECO:0000313" key="3">
    <source>
        <dbReference type="Proteomes" id="UP001374535"/>
    </source>
</evidence>
<gene>
    <name evidence="2" type="ORF">V8G54_006520</name>
</gene>
<feature type="compositionally biased region" description="Basic and acidic residues" evidence="1">
    <location>
        <begin position="63"/>
        <end position="81"/>
    </location>
</feature>
<keyword evidence="3" id="KW-1185">Reference proteome</keyword>
<dbReference type="EMBL" id="CP144699">
    <property type="protein sequence ID" value="WVZ19198.1"/>
    <property type="molecule type" value="Genomic_DNA"/>
</dbReference>
<evidence type="ECO:0000313" key="2">
    <source>
        <dbReference type="EMBL" id="WVZ19198.1"/>
    </source>
</evidence>
<sequence>MVTLVLPAATSTSSSSIIIKSLGTTTGFTSLLRSEDFFHKNTRRPITTAAEVVAMTSSESETESPRETPRNDSTARTKSELEAIDSTSQSNSEHSAGGEGDSDERLRDRVIA</sequence>
<feature type="compositionally biased region" description="Basic and acidic residues" evidence="1">
    <location>
        <begin position="103"/>
        <end position="112"/>
    </location>
</feature>